<reference evidence="7" key="2">
    <citation type="journal article" date="2020" name="Nat. Commun.">
        <title>Large-scale genome sequencing of mycorrhizal fungi provides insights into the early evolution of symbiotic traits.</title>
        <authorList>
            <person name="Miyauchi S."/>
            <person name="Kiss E."/>
            <person name="Kuo A."/>
            <person name="Drula E."/>
            <person name="Kohler A."/>
            <person name="Sanchez-Garcia M."/>
            <person name="Morin E."/>
            <person name="Andreopoulos B."/>
            <person name="Barry K.W."/>
            <person name="Bonito G."/>
            <person name="Buee M."/>
            <person name="Carver A."/>
            <person name="Chen C."/>
            <person name="Cichocki N."/>
            <person name="Clum A."/>
            <person name="Culley D."/>
            <person name="Crous P.W."/>
            <person name="Fauchery L."/>
            <person name="Girlanda M."/>
            <person name="Hayes R.D."/>
            <person name="Keri Z."/>
            <person name="LaButti K."/>
            <person name="Lipzen A."/>
            <person name="Lombard V."/>
            <person name="Magnuson J."/>
            <person name="Maillard F."/>
            <person name="Murat C."/>
            <person name="Nolan M."/>
            <person name="Ohm R.A."/>
            <person name="Pangilinan J."/>
            <person name="Pereira M.F."/>
            <person name="Perotto S."/>
            <person name="Peter M."/>
            <person name="Pfister S."/>
            <person name="Riley R."/>
            <person name="Sitrit Y."/>
            <person name="Stielow J.B."/>
            <person name="Szollosi G."/>
            <person name="Zifcakova L."/>
            <person name="Stursova M."/>
            <person name="Spatafora J.W."/>
            <person name="Tedersoo L."/>
            <person name="Vaario L.M."/>
            <person name="Yamada A."/>
            <person name="Yan M."/>
            <person name="Wang P."/>
            <person name="Xu J."/>
            <person name="Bruns T."/>
            <person name="Baldrian P."/>
            <person name="Vilgalys R."/>
            <person name="Dunand C."/>
            <person name="Henrissat B."/>
            <person name="Grigoriev I.V."/>
            <person name="Hibbett D."/>
            <person name="Nagy L.G."/>
            <person name="Martin F.M."/>
        </authorList>
    </citation>
    <scope>NUCLEOTIDE SEQUENCE</scope>
    <source>
        <strain evidence="7">Prilba</strain>
    </source>
</reference>
<evidence type="ECO:0000256" key="4">
    <source>
        <dbReference type="ARBA" id="ARBA00022989"/>
    </source>
</evidence>
<evidence type="ECO:0000256" key="6">
    <source>
        <dbReference type="SAM" id="Phobius"/>
    </source>
</evidence>
<evidence type="ECO:0000256" key="5">
    <source>
        <dbReference type="ARBA" id="ARBA00023136"/>
    </source>
</evidence>
<dbReference type="PANTHER" id="PTHR30028:SF0">
    <property type="entry name" value="PROTEIN ALUMINUM SENSITIVE 3"/>
    <property type="match status" value="1"/>
</dbReference>
<feature type="transmembrane region" description="Helical" evidence="6">
    <location>
        <begin position="228"/>
        <end position="256"/>
    </location>
</feature>
<evidence type="ECO:0000256" key="1">
    <source>
        <dbReference type="ARBA" id="ARBA00004141"/>
    </source>
</evidence>
<feature type="transmembrane region" description="Helical" evidence="6">
    <location>
        <begin position="12"/>
        <end position="30"/>
    </location>
</feature>
<name>A0A9P5N514_9AGAM</name>
<evidence type="ECO:0000313" key="8">
    <source>
        <dbReference type="Proteomes" id="UP000759537"/>
    </source>
</evidence>
<comment type="subcellular location">
    <subcellularLocation>
        <location evidence="1">Membrane</location>
        <topology evidence="1">Multi-pass membrane protein</topology>
    </subcellularLocation>
</comment>
<keyword evidence="3 6" id="KW-0812">Transmembrane</keyword>
<accession>A0A9P5N514</accession>
<evidence type="ECO:0000256" key="3">
    <source>
        <dbReference type="ARBA" id="ARBA00022692"/>
    </source>
</evidence>
<evidence type="ECO:0000313" key="7">
    <source>
        <dbReference type="EMBL" id="KAF8486305.1"/>
    </source>
</evidence>
<dbReference type="EMBL" id="WHVB01000002">
    <property type="protein sequence ID" value="KAF8486305.1"/>
    <property type="molecule type" value="Genomic_DNA"/>
</dbReference>
<dbReference type="Proteomes" id="UP000759537">
    <property type="component" value="Unassembled WGS sequence"/>
</dbReference>
<dbReference type="GO" id="GO:0005886">
    <property type="term" value="C:plasma membrane"/>
    <property type="evidence" value="ECO:0007669"/>
    <property type="project" value="TreeGrafter"/>
</dbReference>
<comment type="similarity">
    <text evidence="2">Belongs to the UPF0014 family.</text>
</comment>
<feature type="transmembrane region" description="Helical" evidence="6">
    <location>
        <begin position="202"/>
        <end position="222"/>
    </location>
</feature>
<keyword evidence="4 6" id="KW-1133">Transmembrane helix</keyword>
<evidence type="ECO:0000256" key="2">
    <source>
        <dbReference type="ARBA" id="ARBA00005268"/>
    </source>
</evidence>
<dbReference type="OrthoDB" id="432685at2759"/>
<organism evidence="7 8">
    <name type="scientific">Russula ochroleuca</name>
    <dbReference type="NCBI Taxonomy" id="152965"/>
    <lineage>
        <taxon>Eukaryota</taxon>
        <taxon>Fungi</taxon>
        <taxon>Dikarya</taxon>
        <taxon>Basidiomycota</taxon>
        <taxon>Agaricomycotina</taxon>
        <taxon>Agaricomycetes</taxon>
        <taxon>Russulales</taxon>
        <taxon>Russulaceae</taxon>
        <taxon>Russula</taxon>
    </lineage>
</organism>
<sequence length="330" mass="35784">MDPIPNDPVADLGWSHVGFGLTFIAFNAVISQALQLRLGASLVVAALRCVVQLTLVATVLQRVFAAKSIWAVTGIAFLLNILGTFEVVVIKAQRRYKDMFRTVFIALVVSTIPVSILGVRFAMSVFPFWTPEQFIPVVGMLCGNAVVGVLIVLSSILKELEENHDKTETLLAFGASRFEACRPLAVESLSLALMPTINQMSVMGLISIPGMMTGAILGGANVNQAARLQMIIMFMISASNALSCIIMTLFTLYVCVDSQHRIRGDRIYTRPHPFRRAGSSAVRAVVGSMRRAWITLSGSVKQLCLEGVVVNNGNDGHSIDPRSERAPLLP</sequence>
<gene>
    <name evidence="7" type="ORF">DFH94DRAFT_712313</name>
</gene>
<keyword evidence="8" id="KW-1185">Reference proteome</keyword>
<reference evidence="7" key="1">
    <citation type="submission" date="2019-10" db="EMBL/GenBank/DDBJ databases">
        <authorList>
            <consortium name="DOE Joint Genome Institute"/>
            <person name="Kuo A."/>
            <person name="Miyauchi S."/>
            <person name="Kiss E."/>
            <person name="Drula E."/>
            <person name="Kohler A."/>
            <person name="Sanchez-Garcia M."/>
            <person name="Andreopoulos B."/>
            <person name="Barry K.W."/>
            <person name="Bonito G."/>
            <person name="Buee M."/>
            <person name="Carver A."/>
            <person name="Chen C."/>
            <person name="Cichocki N."/>
            <person name="Clum A."/>
            <person name="Culley D."/>
            <person name="Crous P.W."/>
            <person name="Fauchery L."/>
            <person name="Girlanda M."/>
            <person name="Hayes R."/>
            <person name="Keri Z."/>
            <person name="LaButti K."/>
            <person name="Lipzen A."/>
            <person name="Lombard V."/>
            <person name="Magnuson J."/>
            <person name="Maillard F."/>
            <person name="Morin E."/>
            <person name="Murat C."/>
            <person name="Nolan M."/>
            <person name="Ohm R."/>
            <person name="Pangilinan J."/>
            <person name="Pereira M."/>
            <person name="Perotto S."/>
            <person name="Peter M."/>
            <person name="Riley R."/>
            <person name="Sitrit Y."/>
            <person name="Stielow B."/>
            <person name="Szollosi G."/>
            <person name="Zifcakova L."/>
            <person name="Stursova M."/>
            <person name="Spatafora J.W."/>
            <person name="Tedersoo L."/>
            <person name="Vaario L.-M."/>
            <person name="Yamada A."/>
            <person name="Yan M."/>
            <person name="Wang P."/>
            <person name="Xu J."/>
            <person name="Bruns T."/>
            <person name="Baldrian P."/>
            <person name="Vilgalys R."/>
            <person name="Henrissat B."/>
            <person name="Grigoriev I.V."/>
            <person name="Hibbett D."/>
            <person name="Nagy L.G."/>
            <person name="Martin F.M."/>
        </authorList>
    </citation>
    <scope>NUCLEOTIDE SEQUENCE</scope>
    <source>
        <strain evidence="7">Prilba</strain>
    </source>
</reference>
<feature type="transmembrane region" description="Helical" evidence="6">
    <location>
        <begin position="42"/>
        <end position="63"/>
    </location>
</feature>
<protein>
    <submittedName>
        <fullName evidence="7">Uncharacterized protein</fullName>
    </submittedName>
</protein>
<dbReference type="AlphaFoldDB" id="A0A9P5N514"/>
<dbReference type="Pfam" id="PF03649">
    <property type="entry name" value="UPF0014"/>
    <property type="match status" value="1"/>
</dbReference>
<feature type="transmembrane region" description="Helical" evidence="6">
    <location>
        <begin position="134"/>
        <end position="157"/>
    </location>
</feature>
<feature type="transmembrane region" description="Helical" evidence="6">
    <location>
        <begin position="102"/>
        <end position="122"/>
    </location>
</feature>
<dbReference type="InterPro" id="IPR005226">
    <property type="entry name" value="UPF0014_fam"/>
</dbReference>
<dbReference type="PANTHER" id="PTHR30028">
    <property type="entry name" value="UPF0014 INNER MEMBRANE PROTEIN YBBM-RELATED"/>
    <property type="match status" value="1"/>
</dbReference>
<proteinExistence type="inferred from homology"/>
<keyword evidence="5 6" id="KW-0472">Membrane</keyword>
<feature type="transmembrane region" description="Helical" evidence="6">
    <location>
        <begin position="69"/>
        <end position="90"/>
    </location>
</feature>
<comment type="caution">
    <text evidence="7">The sequence shown here is derived from an EMBL/GenBank/DDBJ whole genome shotgun (WGS) entry which is preliminary data.</text>
</comment>